<evidence type="ECO:0000256" key="10">
    <source>
        <dbReference type="ARBA" id="ARBA00023033"/>
    </source>
</evidence>
<dbReference type="InterPro" id="IPR001128">
    <property type="entry name" value="Cyt_P450"/>
</dbReference>
<dbReference type="GO" id="GO:0005506">
    <property type="term" value="F:iron ion binding"/>
    <property type="evidence" value="ECO:0007669"/>
    <property type="project" value="InterPro"/>
</dbReference>
<evidence type="ECO:0000256" key="7">
    <source>
        <dbReference type="ARBA" id="ARBA00022989"/>
    </source>
</evidence>
<comment type="subcellular location">
    <subcellularLocation>
        <location evidence="2">Membrane</location>
    </subcellularLocation>
</comment>
<dbReference type="InterPro" id="IPR036396">
    <property type="entry name" value="Cyt_P450_sf"/>
</dbReference>
<keyword evidence="10 13" id="KW-0503">Monooxygenase</keyword>
<dbReference type="GO" id="GO:0016020">
    <property type="term" value="C:membrane"/>
    <property type="evidence" value="ECO:0007669"/>
    <property type="project" value="UniProtKB-SubCell"/>
</dbReference>
<keyword evidence="8 13" id="KW-0560">Oxidoreductase</keyword>
<evidence type="ECO:0000256" key="6">
    <source>
        <dbReference type="ARBA" id="ARBA00022723"/>
    </source>
</evidence>
<dbReference type="PANTHER" id="PTHR47947:SF26">
    <property type="entry name" value="CYTOCHROME P450"/>
    <property type="match status" value="1"/>
</dbReference>
<feature type="transmembrane region" description="Helical" evidence="14">
    <location>
        <begin position="6"/>
        <end position="23"/>
    </location>
</feature>
<dbReference type="PROSITE" id="PS00086">
    <property type="entry name" value="CYTOCHROME_P450"/>
    <property type="match status" value="1"/>
</dbReference>
<dbReference type="SUPFAM" id="SSF48264">
    <property type="entry name" value="Cytochrome P450"/>
    <property type="match status" value="1"/>
</dbReference>
<dbReference type="CDD" id="cd20653">
    <property type="entry name" value="CYP81"/>
    <property type="match status" value="1"/>
</dbReference>
<evidence type="ECO:0000313" key="16">
    <source>
        <dbReference type="Proteomes" id="UP001280121"/>
    </source>
</evidence>
<keyword evidence="4 12" id="KW-0349">Heme</keyword>
<keyword evidence="16" id="KW-1185">Reference proteome</keyword>
<evidence type="ECO:0000313" key="15">
    <source>
        <dbReference type="EMBL" id="KAK2635306.1"/>
    </source>
</evidence>
<evidence type="ECO:0000256" key="12">
    <source>
        <dbReference type="PIRSR" id="PIRSR602401-1"/>
    </source>
</evidence>
<evidence type="ECO:0000256" key="4">
    <source>
        <dbReference type="ARBA" id="ARBA00022617"/>
    </source>
</evidence>
<feature type="binding site" description="axial binding residue" evidence="12">
    <location>
        <position position="440"/>
    </location>
    <ligand>
        <name>heme</name>
        <dbReference type="ChEBI" id="CHEBI:30413"/>
    </ligand>
    <ligandPart>
        <name>Fe</name>
        <dbReference type="ChEBI" id="CHEBI:18248"/>
    </ligandPart>
</feature>
<dbReference type="PANTHER" id="PTHR47947">
    <property type="entry name" value="CYTOCHROME P450 82C3-RELATED"/>
    <property type="match status" value="1"/>
</dbReference>
<evidence type="ECO:0000256" key="8">
    <source>
        <dbReference type="ARBA" id="ARBA00023002"/>
    </source>
</evidence>
<evidence type="ECO:0000256" key="1">
    <source>
        <dbReference type="ARBA" id="ARBA00001971"/>
    </source>
</evidence>
<dbReference type="PRINTS" id="PR00385">
    <property type="entry name" value="P450"/>
</dbReference>
<accession>A0AAD9TG18</accession>
<dbReference type="InterPro" id="IPR050651">
    <property type="entry name" value="Plant_Cytochrome_P450_Monoox"/>
</dbReference>
<dbReference type="GO" id="GO:0016705">
    <property type="term" value="F:oxidoreductase activity, acting on paired donors, with incorporation or reduction of molecular oxygen"/>
    <property type="evidence" value="ECO:0007669"/>
    <property type="project" value="InterPro"/>
</dbReference>
<evidence type="ECO:0000256" key="9">
    <source>
        <dbReference type="ARBA" id="ARBA00023004"/>
    </source>
</evidence>
<dbReference type="InterPro" id="IPR017972">
    <property type="entry name" value="Cyt_P450_CS"/>
</dbReference>
<comment type="caution">
    <text evidence="15">The sequence shown here is derived from an EMBL/GenBank/DDBJ whole genome shotgun (WGS) entry which is preliminary data.</text>
</comment>
<keyword evidence="11 14" id="KW-0472">Membrane</keyword>
<evidence type="ECO:0000256" key="14">
    <source>
        <dbReference type="SAM" id="Phobius"/>
    </source>
</evidence>
<name>A0AAD9TG18_9ROSI</name>
<evidence type="ECO:0000256" key="2">
    <source>
        <dbReference type="ARBA" id="ARBA00004370"/>
    </source>
</evidence>
<dbReference type="GO" id="GO:0020037">
    <property type="term" value="F:heme binding"/>
    <property type="evidence" value="ECO:0007669"/>
    <property type="project" value="InterPro"/>
</dbReference>
<dbReference type="InterPro" id="IPR002401">
    <property type="entry name" value="Cyt_P450_E_grp-I"/>
</dbReference>
<comment type="cofactor">
    <cofactor evidence="1 12">
        <name>heme</name>
        <dbReference type="ChEBI" id="CHEBI:30413"/>
    </cofactor>
</comment>
<dbReference type="GO" id="GO:0004497">
    <property type="term" value="F:monooxygenase activity"/>
    <property type="evidence" value="ECO:0007669"/>
    <property type="project" value="UniProtKB-KW"/>
</dbReference>
<keyword evidence="5 14" id="KW-0812">Transmembrane</keyword>
<protein>
    <recommendedName>
        <fullName evidence="17">Cytochrome P450</fullName>
    </recommendedName>
</protein>
<proteinExistence type="inferred from homology"/>
<organism evidence="15 16">
    <name type="scientific">Dipteronia dyeriana</name>
    <dbReference type="NCBI Taxonomy" id="168575"/>
    <lineage>
        <taxon>Eukaryota</taxon>
        <taxon>Viridiplantae</taxon>
        <taxon>Streptophyta</taxon>
        <taxon>Embryophyta</taxon>
        <taxon>Tracheophyta</taxon>
        <taxon>Spermatophyta</taxon>
        <taxon>Magnoliopsida</taxon>
        <taxon>eudicotyledons</taxon>
        <taxon>Gunneridae</taxon>
        <taxon>Pentapetalae</taxon>
        <taxon>rosids</taxon>
        <taxon>malvids</taxon>
        <taxon>Sapindales</taxon>
        <taxon>Sapindaceae</taxon>
        <taxon>Hippocastanoideae</taxon>
        <taxon>Acereae</taxon>
        <taxon>Dipteronia</taxon>
    </lineage>
</organism>
<evidence type="ECO:0008006" key="17">
    <source>
        <dbReference type="Google" id="ProtNLM"/>
    </source>
</evidence>
<dbReference type="Pfam" id="PF00067">
    <property type="entry name" value="p450"/>
    <property type="match status" value="1"/>
</dbReference>
<evidence type="ECO:0000256" key="5">
    <source>
        <dbReference type="ARBA" id="ARBA00022692"/>
    </source>
</evidence>
<dbReference type="Proteomes" id="UP001280121">
    <property type="component" value="Unassembled WGS sequence"/>
</dbReference>
<reference evidence="15" key="1">
    <citation type="journal article" date="2023" name="Plant J.">
        <title>Genome sequences and population genomics provide insights into the demographic history, inbreeding, and mutation load of two 'living fossil' tree species of Dipteronia.</title>
        <authorList>
            <person name="Feng Y."/>
            <person name="Comes H.P."/>
            <person name="Chen J."/>
            <person name="Zhu S."/>
            <person name="Lu R."/>
            <person name="Zhang X."/>
            <person name="Li P."/>
            <person name="Qiu J."/>
            <person name="Olsen K.M."/>
            <person name="Qiu Y."/>
        </authorList>
    </citation>
    <scope>NUCLEOTIDE SEQUENCE</scope>
    <source>
        <strain evidence="15">KIB01</strain>
    </source>
</reference>
<keyword evidence="9 12" id="KW-0408">Iron</keyword>
<dbReference type="FunFam" id="1.10.630.10:FF:000023">
    <property type="entry name" value="Cytochrome P450 family protein"/>
    <property type="match status" value="1"/>
</dbReference>
<dbReference type="PRINTS" id="PR00463">
    <property type="entry name" value="EP450I"/>
</dbReference>
<evidence type="ECO:0000256" key="13">
    <source>
        <dbReference type="RuleBase" id="RU000461"/>
    </source>
</evidence>
<dbReference type="Gene3D" id="1.10.630.10">
    <property type="entry name" value="Cytochrome P450"/>
    <property type="match status" value="1"/>
</dbReference>
<gene>
    <name evidence="15" type="ORF">Ddye_030098</name>
</gene>
<comment type="similarity">
    <text evidence="3 13">Belongs to the cytochrome P450 family.</text>
</comment>
<sequence length="506" mass="57392">MEDKTIFYSCLSLLFLIFAFKLFRSNARYKNLPPSPPSIPIIGHLHLLTPLMHRTFHHLSEQYGQIISLKYGSRLVVVVSSSTAVVECFTKNDIVLADRPKLLISKYLAYGHTTVASSSYGEHWRNLRRICAVEIFSTIRLNKFQAIRKDEVKQLLGKLSCNSLRGFAKVELRPLFTELTFNNIMRMFSGKRCYGKDVTNDEEAKQFREIIAEVFANAAVSNPVDFLPFLAWFDNGDFEKRVSKLGKRMDVFLQALIEEHRKNSGSSQNTMIDHLLSLQETQPEYYNDQIIKGLVLVMLLAGSDTSAVTIEWAMSNLLNHPEVLKKVRDELDAQVGQEHLIDEPDVPKLQYLQSIISETLRLYPAGPLLVPHMSSSYCTVGGYDVPADTILLVNAWSIHRDPKLWEDPTSFKPERFESREEGDQGQEHKLMPFGVGRRACPGMGLAQRVVGLTLGSLIQCFEWERVDEKEIVDMTEGKGITMPKAVPLVAMCKARPVVDIVFHQNV</sequence>
<evidence type="ECO:0000256" key="11">
    <source>
        <dbReference type="ARBA" id="ARBA00023136"/>
    </source>
</evidence>
<dbReference type="EMBL" id="JANJYI010000009">
    <property type="protein sequence ID" value="KAK2635306.1"/>
    <property type="molecule type" value="Genomic_DNA"/>
</dbReference>
<evidence type="ECO:0000256" key="3">
    <source>
        <dbReference type="ARBA" id="ARBA00010617"/>
    </source>
</evidence>
<keyword evidence="7 14" id="KW-1133">Transmembrane helix</keyword>
<keyword evidence="6 12" id="KW-0479">Metal-binding</keyword>
<dbReference type="AlphaFoldDB" id="A0AAD9TG18"/>